<sequence>MKMKPLTGTWFDFFHCNPYEGDTWNAATQQFTAEDWDLKLTEMAEAGMDTLVLLSVALHGKAFYPSEVFPLRWDTVCSDPMEAVLSAADRLGLSLYVGLGFFTTPIMGSLSTEGEHNALKYSVAEELASKYGHHPSFTGWYFPVEAAIHNYFPEPYIAYANDLADFVRRLGPSKVLIAPYGTRSVIPDDRFVSQLRSLDVDYIAYQDEIGVNRTTVEDVYRTFSGLREAHERAAKPLWADIELFRFQGKVLMPADFERVRLQIETVSPLVDKLLCYQYLGLMNKENSAVFAGHESSAVLYREYMNYMKLQGIGPFEAGLDQISS</sequence>
<comment type="caution">
    <text evidence="2">The sequence shown here is derived from an EMBL/GenBank/DDBJ whole genome shotgun (WGS) entry which is preliminary data.</text>
</comment>
<dbReference type="Pfam" id="PF14488">
    <property type="entry name" value="DUF4434"/>
    <property type="match status" value="1"/>
</dbReference>
<feature type="domain" description="DUF4434" evidence="1">
    <location>
        <begin position="6"/>
        <end position="287"/>
    </location>
</feature>
<evidence type="ECO:0000313" key="2">
    <source>
        <dbReference type="EMBL" id="MFD1177852.1"/>
    </source>
</evidence>
<dbReference type="Gene3D" id="3.20.20.80">
    <property type="entry name" value="Glycosidases"/>
    <property type="match status" value="1"/>
</dbReference>
<reference evidence="3" key="1">
    <citation type="journal article" date="2019" name="Int. J. Syst. Evol. Microbiol.">
        <title>The Global Catalogue of Microorganisms (GCM) 10K type strain sequencing project: providing services to taxonomists for standard genome sequencing and annotation.</title>
        <authorList>
            <consortium name="The Broad Institute Genomics Platform"/>
            <consortium name="The Broad Institute Genome Sequencing Center for Infectious Disease"/>
            <person name="Wu L."/>
            <person name="Ma J."/>
        </authorList>
    </citation>
    <scope>NUCLEOTIDE SEQUENCE [LARGE SCALE GENOMIC DNA]</scope>
    <source>
        <strain evidence="3">CCUG 59189</strain>
    </source>
</reference>
<dbReference type="InterPro" id="IPR017853">
    <property type="entry name" value="GH"/>
</dbReference>
<dbReference type="RefSeq" id="WP_379320302.1">
    <property type="nucleotide sequence ID" value="NZ_JBHTLM010000012.1"/>
</dbReference>
<dbReference type="EMBL" id="JBHTLM010000012">
    <property type="protein sequence ID" value="MFD1177852.1"/>
    <property type="molecule type" value="Genomic_DNA"/>
</dbReference>
<protein>
    <submittedName>
        <fullName evidence="2">DUF4434 domain-containing protein</fullName>
    </submittedName>
</protein>
<dbReference type="InterPro" id="IPR027849">
    <property type="entry name" value="DUF4434"/>
</dbReference>
<evidence type="ECO:0000313" key="3">
    <source>
        <dbReference type="Proteomes" id="UP001597262"/>
    </source>
</evidence>
<accession>A0ABW3S0R9</accession>
<dbReference type="Proteomes" id="UP001597262">
    <property type="component" value="Unassembled WGS sequence"/>
</dbReference>
<organism evidence="2 3">
    <name type="scientific">Paenibacillus puldeungensis</name>
    <dbReference type="NCBI Taxonomy" id="696536"/>
    <lineage>
        <taxon>Bacteria</taxon>
        <taxon>Bacillati</taxon>
        <taxon>Bacillota</taxon>
        <taxon>Bacilli</taxon>
        <taxon>Bacillales</taxon>
        <taxon>Paenibacillaceae</taxon>
        <taxon>Paenibacillus</taxon>
    </lineage>
</organism>
<evidence type="ECO:0000259" key="1">
    <source>
        <dbReference type="Pfam" id="PF14488"/>
    </source>
</evidence>
<name>A0ABW3S0R9_9BACL</name>
<gene>
    <name evidence="2" type="ORF">ACFQ3W_16300</name>
</gene>
<dbReference type="SUPFAM" id="SSF51445">
    <property type="entry name" value="(Trans)glycosidases"/>
    <property type="match status" value="1"/>
</dbReference>
<proteinExistence type="predicted"/>
<keyword evidence="3" id="KW-1185">Reference proteome</keyword>